<proteinExistence type="predicted"/>
<dbReference type="Gene3D" id="1.25.40.20">
    <property type="entry name" value="Ankyrin repeat-containing domain"/>
    <property type="match status" value="1"/>
</dbReference>
<dbReference type="Pfam" id="PF12796">
    <property type="entry name" value="Ank_2"/>
    <property type="match status" value="1"/>
</dbReference>
<dbReference type="PROSITE" id="PS50088">
    <property type="entry name" value="ANK_REPEAT"/>
    <property type="match status" value="1"/>
</dbReference>
<dbReference type="InterPro" id="IPR002110">
    <property type="entry name" value="Ankyrin_rpt"/>
</dbReference>
<dbReference type="Proteomes" id="UP000551709">
    <property type="component" value="Chromosome"/>
</dbReference>
<evidence type="ECO:0000313" key="2">
    <source>
        <dbReference type="Proteomes" id="UP000551709"/>
    </source>
</evidence>
<dbReference type="SUPFAM" id="SSF48403">
    <property type="entry name" value="Ankyrin repeat"/>
    <property type="match status" value="1"/>
</dbReference>
<dbReference type="EMBL" id="CP096255">
    <property type="protein sequence ID" value="UPT88516.1"/>
    <property type="molecule type" value="Genomic_DNA"/>
</dbReference>
<evidence type="ECO:0000313" key="1">
    <source>
        <dbReference type="EMBL" id="UPT88516.1"/>
    </source>
</evidence>
<organism evidence="1 2">
    <name type="scientific">Bradyrhizobium barranii subsp. apii</name>
    <dbReference type="NCBI Taxonomy" id="2819348"/>
    <lineage>
        <taxon>Bacteria</taxon>
        <taxon>Pseudomonadati</taxon>
        <taxon>Pseudomonadota</taxon>
        <taxon>Alphaproteobacteria</taxon>
        <taxon>Hyphomicrobiales</taxon>
        <taxon>Nitrobacteraceae</taxon>
        <taxon>Bradyrhizobium</taxon>
        <taxon>Bradyrhizobium barranii</taxon>
    </lineage>
</organism>
<dbReference type="RefSeq" id="WP_166104684.1">
    <property type="nucleotide sequence ID" value="NZ_CP096255.1"/>
</dbReference>
<protein>
    <submittedName>
        <fullName evidence="1">Ankyrin repeat domain-containing protein</fullName>
    </submittedName>
</protein>
<reference evidence="1" key="1">
    <citation type="journal article" date="2017" name="Syst. Appl. Microbiol.">
        <title>Soybeans inoculated with root zone soils of Canadian native legumes harbour diverse and novel Bradyrhizobium spp. that possess agricultural potential.</title>
        <authorList>
            <person name="Bromfield E.S.P."/>
            <person name="Cloutier S."/>
            <person name="Tambong J.T."/>
            <person name="Tran Thi T.V."/>
        </authorList>
    </citation>
    <scope>NUCLEOTIDE SEQUENCE</scope>
    <source>
        <strain evidence="1">1S5</strain>
    </source>
</reference>
<accession>A0A8T5VVG5</accession>
<name>A0A8T5VVG5_9BRAD</name>
<sequence length="117" mass="12302">MSAKAAPSARTGDSAGTARLNADLLQAAYLGDLPSVARAIDEGADIDCVHEQTGLSPLHIAVGTNNLALTKFFIDAGALIGPDRSGRWPTVIAAECRADENLCDYIVEEEAKLLHVK</sequence>
<dbReference type="InterPro" id="IPR036770">
    <property type="entry name" value="Ankyrin_rpt-contain_sf"/>
</dbReference>
<dbReference type="AlphaFoldDB" id="A0A8T5VVG5"/>
<dbReference type="PROSITE" id="PS50297">
    <property type="entry name" value="ANK_REP_REGION"/>
    <property type="match status" value="1"/>
</dbReference>
<reference evidence="1" key="2">
    <citation type="submission" date="2022-04" db="EMBL/GenBank/DDBJ databases">
        <authorList>
            <person name="Bromfield E.S.P."/>
            <person name="Cloutier S."/>
        </authorList>
    </citation>
    <scope>NUCLEOTIDE SEQUENCE</scope>
    <source>
        <strain evidence="1">1S5</strain>
    </source>
</reference>
<gene>
    <name evidence="1" type="ORF">HAP41_0000005345</name>
</gene>